<protein>
    <submittedName>
        <fullName evidence="1">Uncharacterized protein</fullName>
    </submittedName>
</protein>
<name>A0ACB7VUK3_DIOAL</name>
<proteinExistence type="predicted"/>
<evidence type="ECO:0000313" key="2">
    <source>
        <dbReference type="Proteomes" id="UP000827976"/>
    </source>
</evidence>
<dbReference type="EMBL" id="CM037016">
    <property type="protein sequence ID" value="KAH7678519.1"/>
    <property type="molecule type" value="Genomic_DNA"/>
</dbReference>
<gene>
    <name evidence="1" type="ORF">IHE45_06G001400</name>
</gene>
<keyword evidence="2" id="KW-1185">Reference proteome</keyword>
<reference evidence="2" key="1">
    <citation type="journal article" date="2022" name="Nat. Commun.">
        <title>Chromosome evolution and the genetic basis of agronomically important traits in greater yam.</title>
        <authorList>
            <person name="Bredeson J.V."/>
            <person name="Lyons J.B."/>
            <person name="Oniyinde I.O."/>
            <person name="Okereke N.R."/>
            <person name="Kolade O."/>
            <person name="Nnabue I."/>
            <person name="Nwadili C.O."/>
            <person name="Hribova E."/>
            <person name="Parker M."/>
            <person name="Nwogha J."/>
            <person name="Shu S."/>
            <person name="Carlson J."/>
            <person name="Kariba R."/>
            <person name="Muthemba S."/>
            <person name="Knop K."/>
            <person name="Barton G.J."/>
            <person name="Sherwood A.V."/>
            <person name="Lopez-Montes A."/>
            <person name="Asiedu R."/>
            <person name="Jamnadass R."/>
            <person name="Muchugi A."/>
            <person name="Goodstein D."/>
            <person name="Egesi C.N."/>
            <person name="Featherston J."/>
            <person name="Asfaw A."/>
            <person name="Simpson G.G."/>
            <person name="Dolezel J."/>
            <person name="Hendre P.S."/>
            <person name="Van Deynze A."/>
            <person name="Kumar P.L."/>
            <person name="Obidiegwu J.E."/>
            <person name="Bhattacharjee R."/>
            <person name="Rokhsar D.S."/>
        </authorList>
    </citation>
    <scope>NUCLEOTIDE SEQUENCE [LARGE SCALE GENOMIC DNA]</scope>
    <source>
        <strain evidence="2">cv. TDa95/00328</strain>
    </source>
</reference>
<sequence>MDGIEVMRKRMKTTEGSEGDGGVEANGEEAGMGTGSPEMEANIQRIMEKIEGFTNRVSELLEAGKALFRDLTTDFEDRLIAIHREQIDKWQEEIKQLRMIDASNEVTRARLQNAQLHILQSVHED</sequence>
<organism evidence="1 2">
    <name type="scientific">Dioscorea alata</name>
    <name type="common">Purple yam</name>
    <dbReference type="NCBI Taxonomy" id="55571"/>
    <lineage>
        <taxon>Eukaryota</taxon>
        <taxon>Viridiplantae</taxon>
        <taxon>Streptophyta</taxon>
        <taxon>Embryophyta</taxon>
        <taxon>Tracheophyta</taxon>
        <taxon>Spermatophyta</taxon>
        <taxon>Magnoliopsida</taxon>
        <taxon>Liliopsida</taxon>
        <taxon>Dioscoreales</taxon>
        <taxon>Dioscoreaceae</taxon>
        <taxon>Dioscorea</taxon>
    </lineage>
</organism>
<evidence type="ECO:0000313" key="1">
    <source>
        <dbReference type="EMBL" id="KAH7678519.1"/>
    </source>
</evidence>
<accession>A0ACB7VUK3</accession>
<comment type="caution">
    <text evidence="1">The sequence shown here is derived from an EMBL/GenBank/DDBJ whole genome shotgun (WGS) entry which is preliminary data.</text>
</comment>
<dbReference type="Proteomes" id="UP000827976">
    <property type="component" value="Chromosome 6"/>
</dbReference>